<evidence type="ECO:0000313" key="1">
    <source>
        <dbReference type="EMBL" id="SVD01437.1"/>
    </source>
</evidence>
<dbReference type="Gene3D" id="3.40.640.10">
    <property type="entry name" value="Type I PLP-dependent aspartate aminotransferase-like (Major domain)"/>
    <property type="match status" value="1"/>
</dbReference>
<dbReference type="Pfam" id="PF01041">
    <property type="entry name" value="DegT_DnrJ_EryC1"/>
    <property type="match status" value="1"/>
</dbReference>
<dbReference type="InterPro" id="IPR000653">
    <property type="entry name" value="DegT/StrS_aminotransferase"/>
</dbReference>
<reference evidence="1" key="1">
    <citation type="submission" date="2018-05" db="EMBL/GenBank/DDBJ databases">
        <authorList>
            <person name="Lanie J.A."/>
            <person name="Ng W.-L."/>
            <person name="Kazmierczak K.M."/>
            <person name="Andrzejewski T.M."/>
            <person name="Davidsen T.M."/>
            <person name="Wayne K.J."/>
            <person name="Tettelin H."/>
            <person name="Glass J.I."/>
            <person name="Rusch D."/>
            <person name="Podicherti R."/>
            <person name="Tsui H.-C.T."/>
            <person name="Winkler M.E."/>
        </authorList>
    </citation>
    <scope>NUCLEOTIDE SEQUENCE</scope>
</reference>
<protein>
    <recommendedName>
        <fullName evidence="2">DegT/DnrJ/EryC1/StrS aminotransferase family protein</fullName>
    </recommendedName>
</protein>
<dbReference type="EMBL" id="UINC01124349">
    <property type="protein sequence ID" value="SVD01437.1"/>
    <property type="molecule type" value="Genomic_DNA"/>
</dbReference>
<dbReference type="PANTHER" id="PTHR30244:SF34">
    <property type="entry name" value="DTDP-4-AMINO-4,6-DIDEOXYGALACTOSE TRANSAMINASE"/>
    <property type="match status" value="1"/>
</dbReference>
<accession>A0A382RWM3</accession>
<dbReference type="InterPro" id="IPR015424">
    <property type="entry name" value="PyrdxlP-dep_Trfase"/>
</dbReference>
<evidence type="ECO:0008006" key="2">
    <source>
        <dbReference type="Google" id="ProtNLM"/>
    </source>
</evidence>
<dbReference type="AlphaFoldDB" id="A0A382RWM3"/>
<dbReference type="GO" id="GO:0030170">
    <property type="term" value="F:pyridoxal phosphate binding"/>
    <property type="evidence" value="ECO:0007669"/>
    <property type="project" value="TreeGrafter"/>
</dbReference>
<name>A0A382RWM3_9ZZZZ</name>
<proteinExistence type="predicted"/>
<dbReference type="InterPro" id="IPR015421">
    <property type="entry name" value="PyrdxlP-dep_Trfase_major"/>
</dbReference>
<organism evidence="1">
    <name type="scientific">marine metagenome</name>
    <dbReference type="NCBI Taxonomy" id="408172"/>
    <lineage>
        <taxon>unclassified sequences</taxon>
        <taxon>metagenomes</taxon>
        <taxon>ecological metagenomes</taxon>
    </lineage>
</organism>
<feature type="non-terminal residue" evidence="1">
    <location>
        <position position="189"/>
    </location>
</feature>
<dbReference type="PANTHER" id="PTHR30244">
    <property type="entry name" value="TRANSAMINASE"/>
    <property type="match status" value="1"/>
</dbReference>
<dbReference type="SUPFAM" id="SSF53383">
    <property type="entry name" value="PLP-dependent transferases"/>
    <property type="match status" value="1"/>
</dbReference>
<dbReference type="GO" id="GO:0000271">
    <property type="term" value="P:polysaccharide biosynthetic process"/>
    <property type="evidence" value="ECO:0007669"/>
    <property type="project" value="TreeGrafter"/>
</dbReference>
<sequence length="189" mass="20900">MGATTKEFEERIANFLDLKDRFVVSTNTATSALHLGLRVIRIGEGDEVITPSFNCVADQQAIKMTGAEPVMCDILDETLGMDPEKAEMLINKNTKAIVPLHYSGIPCEQERIYKLANKYNLRVIEDCCHAFGTTINGKKLGSYGDMAIFSFDPIKTITSIDGGCVVVNDEEEFSNIKKLRVLGVNKEAF</sequence>
<dbReference type="GO" id="GO:0008483">
    <property type="term" value="F:transaminase activity"/>
    <property type="evidence" value="ECO:0007669"/>
    <property type="project" value="TreeGrafter"/>
</dbReference>
<gene>
    <name evidence="1" type="ORF">METZ01_LOCUS354291</name>
</gene>